<dbReference type="InterPro" id="IPR000792">
    <property type="entry name" value="Tscrpt_reg_LuxR_C"/>
</dbReference>
<protein>
    <submittedName>
        <fullName evidence="4">LuxR family transcriptional regulator</fullName>
    </submittedName>
</protein>
<reference evidence="4 5" key="1">
    <citation type="submission" date="2019-08" db="EMBL/GenBank/DDBJ databases">
        <title>Genome of Phaeodactylibacter luteus.</title>
        <authorList>
            <person name="Bowman J.P."/>
        </authorList>
    </citation>
    <scope>NUCLEOTIDE SEQUENCE [LARGE SCALE GENOMIC DNA]</scope>
    <source>
        <strain evidence="4 5">KCTC 42180</strain>
    </source>
</reference>
<feature type="domain" description="HTH luxR-type" evidence="3">
    <location>
        <begin position="891"/>
        <end position="948"/>
    </location>
</feature>
<evidence type="ECO:0000256" key="1">
    <source>
        <dbReference type="SAM" id="Coils"/>
    </source>
</evidence>
<organism evidence="4 5">
    <name type="scientific">Phaeodactylibacter luteus</name>
    <dbReference type="NCBI Taxonomy" id="1564516"/>
    <lineage>
        <taxon>Bacteria</taxon>
        <taxon>Pseudomonadati</taxon>
        <taxon>Bacteroidota</taxon>
        <taxon>Saprospiria</taxon>
        <taxon>Saprospirales</taxon>
        <taxon>Haliscomenobacteraceae</taxon>
        <taxon>Phaeodactylibacter</taxon>
    </lineage>
</organism>
<dbReference type="Gene3D" id="2.130.10.10">
    <property type="entry name" value="YVTN repeat-like/Quinoprotein amine dehydrogenase"/>
    <property type="match status" value="1"/>
</dbReference>
<name>A0A5C6S7W6_9BACT</name>
<dbReference type="EMBL" id="VOOR01000001">
    <property type="protein sequence ID" value="TXB70161.1"/>
    <property type="molecule type" value="Genomic_DNA"/>
</dbReference>
<evidence type="ECO:0000313" key="4">
    <source>
        <dbReference type="EMBL" id="TXB70161.1"/>
    </source>
</evidence>
<dbReference type="Pfam" id="PF07494">
    <property type="entry name" value="Reg_prop"/>
    <property type="match status" value="1"/>
</dbReference>
<dbReference type="InterPro" id="IPR016032">
    <property type="entry name" value="Sig_transdc_resp-reg_C-effctor"/>
</dbReference>
<keyword evidence="2" id="KW-0472">Membrane</keyword>
<dbReference type="RefSeq" id="WP_147165393.1">
    <property type="nucleotide sequence ID" value="NZ_VOOR01000001.1"/>
</dbReference>
<dbReference type="SUPFAM" id="SSF46894">
    <property type="entry name" value="C-terminal effector domain of the bipartite response regulators"/>
    <property type="match status" value="1"/>
</dbReference>
<dbReference type="AlphaFoldDB" id="A0A5C6S7W6"/>
<dbReference type="SUPFAM" id="SSF50998">
    <property type="entry name" value="Quinoprotein alcohol dehydrogenase-like"/>
    <property type="match status" value="1"/>
</dbReference>
<dbReference type="GO" id="GO:0006355">
    <property type="term" value="P:regulation of DNA-templated transcription"/>
    <property type="evidence" value="ECO:0007669"/>
    <property type="project" value="InterPro"/>
</dbReference>
<dbReference type="Proteomes" id="UP000321580">
    <property type="component" value="Unassembled WGS sequence"/>
</dbReference>
<keyword evidence="1" id="KW-0175">Coiled coil</keyword>
<sequence>MKMLRGLNMAYRQTDEGRCLLRSLLLWWALSALCPLAAQELPPVRSFKPEIYLGGNQNWMIGQGQDRFLYVANNAGLLEFNGTAWTLYPSPNETIIRAVRPAGGRVYTGCYMEFGYWERGAKGQLSYRSVSAENQDALVPDEHIWNILEYEGRIVFQSLDQLYIYTPGTGGMEVIRPEHGVDKLFLTDGRLIFTDPRQAVYELIKGEQQLLVPPGALPSTRWIDIQAEGGQLFLLDASEGVQGWPAPLAPAWSAAAVALEGKSIYSARHLSGGQLAVGTISNGVFLFRPDGQLRYHFSQSEGLANNTVLSLFEDDEHNLWAGTDNGINCINLESPIRRFADESGRLGTVYAAEVHNGQLYLGTNQGLFKRAVYGQAPFRLIPGTKGQVWALYRFGEDLLCGHDKGVFLLEGEEARKIGPEVGAWKFEPVPGGKGQLMAVGTYRGLAFLEKNGGGWAYRNSLQGFDYSARFFEWQSPAELVVSHEYKGVFGIRIDEAYQRAVEVKTYPEPKKGKHSSLERFDGAILYCSRDGVFRMQDWAAGFVRDSSLSVPIQQGNYHSGKMIADAAGRLWLFTRQYINYFSNSSLLPTPKLHQIPIASSLINAMPGYENIAILQPGQLLIGTADGYLLLNLGALSPSAYQLTLTEVSANTLDKAPVRLLLEPGQKVPYGLNSLNFGFAVPAFQKYDLPEFQYQLEGYVGWSEWSEEAQAQFKNLPFGKYTLRVRSRLGGGKPAAELSFPFYISRPWYWSYPALGCYFVLLSLLAFFTHRAYTGYYKRQQAQLKKEAQKRLEGQQKENELQLVRLRNEQLQKDIENKNRELAISTMSLVKKNELLNQIKDELKASEDANRNIRAVVKTINRNTNEEDTWNLFKEAFENADQEFFKKIKERHPALTPNDLKLCAYLRLNLSSKEIAPLLNISVRSVEVKRYRLRKKMELEHDEGLVEYILGI</sequence>
<dbReference type="SMART" id="SM00421">
    <property type="entry name" value="HTH_LUXR"/>
    <property type="match status" value="1"/>
</dbReference>
<dbReference type="GO" id="GO:0003677">
    <property type="term" value="F:DNA binding"/>
    <property type="evidence" value="ECO:0007669"/>
    <property type="project" value="InterPro"/>
</dbReference>
<keyword evidence="5" id="KW-1185">Reference proteome</keyword>
<dbReference type="OrthoDB" id="1090267at2"/>
<dbReference type="InterPro" id="IPR011047">
    <property type="entry name" value="Quinoprotein_ADH-like_sf"/>
</dbReference>
<dbReference type="Gene3D" id="2.60.40.10">
    <property type="entry name" value="Immunoglobulins"/>
    <property type="match status" value="1"/>
</dbReference>
<dbReference type="InterPro" id="IPR015943">
    <property type="entry name" value="WD40/YVTN_repeat-like_dom_sf"/>
</dbReference>
<accession>A0A5C6S7W6</accession>
<feature type="transmembrane region" description="Helical" evidence="2">
    <location>
        <begin position="747"/>
        <end position="768"/>
    </location>
</feature>
<evidence type="ECO:0000256" key="2">
    <source>
        <dbReference type="SAM" id="Phobius"/>
    </source>
</evidence>
<dbReference type="InterPro" id="IPR013783">
    <property type="entry name" value="Ig-like_fold"/>
</dbReference>
<feature type="coiled-coil region" evidence="1">
    <location>
        <begin position="777"/>
        <end position="855"/>
    </location>
</feature>
<gene>
    <name evidence="4" type="ORF">FRY97_00205</name>
</gene>
<evidence type="ECO:0000259" key="3">
    <source>
        <dbReference type="SMART" id="SM00421"/>
    </source>
</evidence>
<comment type="caution">
    <text evidence="4">The sequence shown here is derived from an EMBL/GenBank/DDBJ whole genome shotgun (WGS) entry which is preliminary data.</text>
</comment>
<evidence type="ECO:0000313" key="5">
    <source>
        <dbReference type="Proteomes" id="UP000321580"/>
    </source>
</evidence>
<keyword evidence="2" id="KW-0812">Transmembrane</keyword>
<dbReference type="InterPro" id="IPR011110">
    <property type="entry name" value="Reg_prop"/>
</dbReference>
<keyword evidence="2" id="KW-1133">Transmembrane helix</keyword>
<dbReference type="Gene3D" id="1.10.10.10">
    <property type="entry name" value="Winged helix-like DNA-binding domain superfamily/Winged helix DNA-binding domain"/>
    <property type="match status" value="1"/>
</dbReference>
<proteinExistence type="predicted"/>
<dbReference type="InterPro" id="IPR036388">
    <property type="entry name" value="WH-like_DNA-bd_sf"/>
</dbReference>